<dbReference type="PANTHER" id="PTHR34385">
    <property type="entry name" value="D-ALANYL-D-ALANINE CARBOXYPEPTIDASE"/>
    <property type="match status" value="1"/>
</dbReference>
<dbReference type="NCBIfam" id="NF000472">
    <property type="entry name" value="vanY_AFMPt"/>
    <property type="match status" value="1"/>
</dbReference>
<dbReference type="Pfam" id="PF02557">
    <property type="entry name" value="VanY"/>
    <property type="match status" value="1"/>
</dbReference>
<keyword evidence="2" id="KW-0645">Protease</keyword>
<dbReference type="Gene3D" id="3.30.200.180">
    <property type="match status" value="1"/>
</dbReference>
<keyword evidence="2" id="KW-0121">Carboxypeptidase</keyword>
<name>A0A8J3ARM6_9BACI</name>
<dbReference type="Proteomes" id="UP000626244">
    <property type="component" value="Unassembled WGS sequence"/>
</dbReference>
<dbReference type="RefSeq" id="WP_088001982.1">
    <property type="nucleotide sequence ID" value="NZ_BMHB01000003.1"/>
</dbReference>
<dbReference type="GO" id="GO:0004180">
    <property type="term" value="F:carboxypeptidase activity"/>
    <property type="evidence" value="ECO:0007669"/>
    <property type="project" value="UniProtKB-KW"/>
</dbReference>
<accession>A0A8J3ARM6</accession>
<dbReference type="SUPFAM" id="SSF55166">
    <property type="entry name" value="Hedgehog/DD-peptidase"/>
    <property type="match status" value="1"/>
</dbReference>
<keyword evidence="2" id="KW-0378">Hydrolase</keyword>
<evidence type="ECO:0000313" key="2">
    <source>
        <dbReference type="EMBL" id="GGI17535.1"/>
    </source>
</evidence>
<evidence type="ECO:0000313" key="3">
    <source>
        <dbReference type="Proteomes" id="UP000626244"/>
    </source>
</evidence>
<dbReference type="Gene3D" id="3.30.1380.10">
    <property type="match status" value="1"/>
</dbReference>
<protein>
    <submittedName>
        <fullName evidence="2">D-Ala-D-Ala carboxypeptidase VanY</fullName>
    </submittedName>
</protein>
<proteinExistence type="predicted"/>
<feature type="domain" description="D-alanyl-D-alanine carboxypeptidase-like core" evidence="1">
    <location>
        <begin position="103"/>
        <end position="218"/>
    </location>
</feature>
<dbReference type="CDD" id="cd14852">
    <property type="entry name" value="LD-carboxypeptidase"/>
    <property type="match status" value="1"/>
</dbReference>
<dbReference type="EMBL" id="BMHB01000003">
    <property type="protein sequence ID" value="GGI17535.1"/>
    <property type="molecule type" value="Genomic_DNA"/>
</dbReference>
<dbReference type="PANTHER" id="PTHR34385:SF1">
    <property type="entry name" value="PEPTIDOGLYCAN L-ALANYL-D-GLUTAMATE ENDOPEPTIDASE CWLK"/>
    <property type="match status" value="1"/>
</dbReference>
<dbReference type="InterPro" id="IPR009045">
    <property type="entry name" value="Zn_M74/Hedgehog-like"/>
</dbReference>
<reference evidence="3" key="1">
    <citation type="journal article" date="2019" name="Int. J. Syst. Evol. Microbiol.">
        <title>The Global Catalogue of Microorganisms (GCM) 10K type strain sequencing project: providing services to taxonomists for standard genome sequencing and annotation.</title>
        <authorList>
            <consortium name="The Broad Institute Genomics Platform"/>
            <consortium name="The Broad Institute Genome Sequencing Center for Infectious Disease"/>
            <person name="Wu L."/>
            <person name="Ma J."/>
        </authorList>
    </citation>
    <scope>NUCLEOTIDE SEQUENCE [LARGE SCALE GENOMIC DNA]</scope>
    <source>
        <strain evidence="3">CGMCC 1.14993</strain>
    </source>
</reference>
<dbReference type="InterPro" id="IPR003709">
    <property type="entry name" value="VanY-like_core_dom"/>
</dbReference>
<sequence length="291" mass="33496">MKKWGFLLFLLLFLTLPFIKIGSFFEPKVVIQKYNQAEYNEIENGSSENTYKKEITDEQIYQGNLLLVNSKYPVHPESIKSDVINLSSQNELARDFGVIDNDIYLSEEIASKFSEMITAAEKEGVRNFSITSGYRDFEKQNKLYQEMGSAYALPAGYSEHNLGLSLDVGSTQEKMAVASEGKWIEKNAWKYGFILRYPKDKTDVTGIQFEPWHIRYVGFPHSAIMKEKNFALEEYLDYLKEEKVISAKINGKSYEITYYPVSQSRSINVNDQMHYEISGNNMDGVIVTVYD</sequence>
<dbReference type="InterPro" id="IPR058193">
    <property type="entry name" value="VanY/YodJ_core_dom"/>
</dbReference>
<gene>
    <name evidence="2" type="ORF">GCM10007380_38430</name>
</gene>
<dbReference type="OrthoDB" id="9792074at2"/>
<organism evidence="2 3">
    <name type="scientific">Gottfriedia solisilvae</name>
    <dbReference type="NCBI Taxonomy" id="1516104"/>
    <lineage>
        <taxon>Bacteria</taxon>
        <taxon>Bacillati</taxon>
        <taxon>Bacillota</taxon>
        <taxon>Bacilli</taxon>
        <taxon>Bacillales</taxon>
        <taxon>Bacillaceae</taxon>
        <taxon>Gottfriedia</taxon>
    </lineage>
</organism>
<keyword evidence="3" id="KW-1185">Reference proteome</keyword>
<dbReference type="GO" id="GO:0006508">
    <property type="term" value="P:proteolysis"/>
    <property type="evidence" value="ECO:0007669"/>
    <property type="project" value="InterPro"/>
</dbReference>
<dbReference type="InterPro" id="IPR052179">
    <property type="entry name" value="DD-CPase-like"/>
</dbReference>
<comment type="caution">
    <text evidence="2">The sequence shown here is derived from an EMBL/GenBank/DDBJ whole genome shotgun (WGS) entry which is preliminary data.</text>
</comment>
<dbReference type="AlphaFoldDB" id="A0A8J3ARM6"/>
<evidence type="ECO:0000259" key="1">
    <source>
        <dbReference type="Pfam" id="PF02557"/>
    </source>
</evidence>